<protein>
    <submittedName>
        <fullName evidence="2">Uncharacterized protein</fullName>
    </submittedName>
</protein>
<comment type="caution">
    <text evidence="2">The sequence shown here is derived from an EMBL/GenBank/DDBJ whole genome shotgun (WGS) entry which is preliminary data.</text>
</comment>
<keyword evidence="1" id="KW-0175">Coiled coil</keyword>
<reference evidence="2" key="1">
    <citation type="submission" date="2018-10" db="EMBL/GenBank/DDBJ databases">
        <title>Acidithiobacillus sulfuriphilus sp. nov.: an extremely acidophilic sulfur-oxidizing chemolithotroph isolated from a neutral pH environment.</title>
        <authorList>
            <person name="Falagan C."/>
            <person name="Moya-Beltran A."/>
            <person name="Quatrini R."/>
            <person name="Johnson D.B."/>
        </authorList>
    </citation>
    <scope>NUCLEOTIDE SEQUENCE [LARGE SCALE GENOMIC DNA]</scope>
    <source>
        <strain evidence="2">CJ-2</strain>
    </source>
</reference>
<feature type="coiled-coil region" evidence="1">
    <location>
        <begin position="50"/>
        <end position="77"/>
    </location>
</feature>
<proteinExistence type="predicted"/>
<dbReference type="EMBL" id="RIZI01000143">
    <property type="protein sequence ID" value="RNF65950.1"/>
    <property type="molecule type" value="Genomic_DNA"/>
</dbReference>
<accession>A0A3M8RHQ8</accession>
<dbReference type="OrthoDB" id="5297675at2"/>
<name>A0A3M8RHQ8_9PROT</name>
<sequence length="94" mass="10474">MKITTLEAMKAQIANLEKPVAATASCRSVKDEAASLAQQLAEARAGDPVYQKLEARINDLQNRLTQSQQRESDLRKKLNELVQIEKNAGLPTRR</sequence>
<dbReference type="AlphaFoldDB" id="A0A3M8RHQ8"/>
<gene>
    <name evidence="2" type="ORF">EC580_04990</name>
</gene>
<organism evidence="2">
    <name type="scientific">Acidithiobacillus sulfuriphilus</name>
    <dbReference type="NCBI Taxonomy" id="1867749"/>
    <lineage>
        <taxon>Bacteria</taxon>
        <taxon>Pseudomonadati</taxon>
        <taxon>Pseudomonadota</taxon>
        <taxon>Acidithiobacillia</taxon>
        <taxon>Acidithiobacillales</taxon>
        <taxon>Acidithiobacillaceae</taxon>
        <taxon>Acidithiobacillus</taxon>
    </lineage>
</organism>
<evidence type="ECO:0000256" key="1">
    <source>
        <dbReference type="SAM" id="Coils"/>
    </source>
</evidence>
<evidence type="ECO:0000313" key="2">
    <source>
        <dbReference type="EMBL" id="RNF65950.1"/>
    </source>
</evidence>